<reference evidence="3" key="1">
    <citation type="submission" date="2025-08" db="UniProtKB">
        <authorList>
            <consortium name="RefSeq"/>
        </authorList>
    </citation>
    <scope>IDENTIFICATION</scope>
    <source>
        <tissue evidence="3">Tentacle</tissue>
    </source>
</reference>
<dbReference type="PROSITE" id="PS50878">
    <property type="entry name" value="RT_POL"/>
    <property type="match status" value="1"/>
</dbReference>
<dbReference type="OrthoDB" id="5976382at2759"/>
<gene>
    <name evidence="3" type="primary">LOC116293242</name>
</gene>
<dbReference type="Proteomes" id="UP000515163">
    <property type="component" value="Unplaced"/>
</dbReference>
<dbReference type="GeneID" id="116293242"/>
<name>A0A6P8HNC2_ACTTE</name>
<dbReference type="AlphaFoldDB" id="A0A6P8HNC2"/>
<dbReference type="PANTHER" id="PTHR33332">
    <property type="entry name" value="REVERSE TRANSCRIPTASE DOMAIN-CONTAINING PROTEIN"/>
    <property type="match status" value="1"/>
</dbReference>
<evidence type="ECO:0000313" key="2">
    <source>
        <dbReference type="Proteomes" id="UP000515163"/>
    </source>
</evidence>
<protein>
    <submittedName>
        <fullName evidence="3">Uncharacterized protein LOC116293242</fullName>
    </submittedName>
</protein>
<feature type="domain" description="Reverse transcriptase" evidence="1">
    <location>
        <begin position="1"/>
        <end position="231"/>
    </location>
</feature>
<accession>A0A6P8HNC2</accession>
<dbReference type="InParanoid" id="A0A6P8HNC2"/>
<dbReference type="KEGG" id="aten:116293242"/>
<evidence type="ECO:0000313" key="3">
    <source>
        <dbReference type="RefSeq" id="XP_031556503.1"/>
    </source>
</evidence>
<keyword evidence="2" id="KW-1185">Reference proteome</keyword>
<proteinExistence type="predicted"/>
<evidence type="ECO:0000259" key="1">
    <source>
        <dbReference type="PROSITE" id="PS50878"/>
    </source>
</evidence>
<dbReference type="InterPro" id="IPR000477">
    <property type="entry name" value="RT_dom"/>
</dbReference>
<dbReference type="RefSeq" id="XP_031556503.1">
    <property type="nucleotide sequence ID" value="XM_031700643.1"/>
</dbReference>
<dbReference type="Pfam" id="PF00078">
    <property type="entry name" value="RVT_1"/>
    <property type="match status" value="1"/>
</dbReference>
<sequence length="273" mass="31549">MRVYLLVFYQSTDMSKAFDSVQSPLLLSKLKSYGFNDNVIKMLNSYLSDRYNRVRMGSTVTSDWKRVVRGCPQGSSLGPLIWNIFQNDLVYNIDANISMYADDHQICQKGKGIDSVHTMLEKSASSATEWASDTRRLERIQERGLRAVYRDTKSSYNQLLNRANLPTLLNRRLQDICILMYKVQHTKMCSEAITNMFKPRDSCYRNSDFLIPRFNTVTFGKHSLRYLGPILWRKLDKKDRLSKSLGDFKNGIRKKNLTSLIDNGCRGCFLCNS</sequence>
<organism evidence="2 3">
    <name type="scientific">Actinia tenebrosa</name>
    <name type="common">Australian red waratah sea anemone</name>
    <dbReference type="NCBI Taxonomy" id="6105"/>
    <lineage>
        <taxon>Eukaryota</taxon>
        <taxon>Metazoa</taxon>
        <taxon>Cnidaria</taxon>
        <taxon>Anthozoa</taxon>
        <taxon>Hexacorallia</taxon>
        <taxon>Actiniaria</taxon>
        <taxon>Actiniidae</taxon>
        <taxon>Actinia</taxon>
    </lineage>
</organism>